<feature type="domain" description="Methyltransferase" evidence="1">
    <location>
        <begin position="47"/>
        <end position="117"/>
    </location>
</feature>
<dbReference type="GO" id="GO:0008168">
    <property type="term" value="F:methyltransferase activity"/>
    <property type="evidence" value="ECO:0007669"/>
    <property type="project" value="UniProtKB-KW"/>
</dbReference>
<proteinExistence type="predicted"/>
<dbReference type="InterPro" id="IPR029063">
    <property type="entry name" value="SAM-dependent_MTases_sf"/>
</dbReference>
<dbReference type="InterPro" id="IPR041698">
    <property type="entry name" value="Methyltransf_25"/>
</dbReference>
<keyword evidence="2" id="KW-0808">Transferase</keyword>
<dbReference type="EMBL" id="JAVDTR010000019">
    <property type="protein sequence ID" value="MDR6726715.1"/>
    <property type="molecule type" value="Genomic_DNA"/>
</dbReference>
<dbReference type="Gene3D" id="3.40.50.150">
    <property type="entry name" value="Vaccinia Virus protein VP39"/>
    <property type="match status" value="1"/>
</dbReference>
<dbReference type="GO" id="GO:0032259">
    <property type="term" value="P:methylation"/>
    <property type="evidence" value="ECO:0007669"/>
    <property type="project" value="UniProtKB-KW"/>
</dbReference>
<gene>
    <name evidence="2" type="ORF">J2W91_005237</name>
</gene>
<accession>A0AAP5H7Q2</accession>
<dbReference type="RefSeq" id="WP_310145206.1">
    <property type="nucleotide sequence ID" value="NZ_JAVDTR010000019.1"/>
</dbReference>
<evidence type="ECO:0000313" key="3">
    <source>
        <dbReference type="Proteomes" id="UP001254832"/>
    </source>
</evidence>
<protein>
    <submittedName>
        <fullName evidence="2">SAM-dependent methyltransferase</fullName>
    </submittedName>
</protein>
<sequence length="227" mass="25735">MGLEWYDMIARRNGGYRGRSKFIVEGHSAEDVFEKRLIEMLPLHNTVLDAGCGHGEFTLRMSAYAQHVTGFDNSSEMIRIALSGLASSGVRNVEFVHATTKTKMPFVDEQFGLIYDRRGPTSIIEHGRVLRKGGTIIGIHGDVNKVRERLLNNRYEDIEIEEFNDAVLVFPNEHEFALFLSDTPGNPDYTSPELQKAFQAKLDESLIDGRICVQERKYIWKAVRAGE</sequence>
<organism evidence="2 3">
    <name type="scientific">Paenibacillus amylolyticus</name>
    <dbReference type="NCBI Taxonomy" id="1451"/>
    <lineage>
        <taxon>Bacteria</taxon>
        <taxon>Bacillati</taxon>
        <taxon>Bacillota</taxon>
        <taxon>Bacilli</taxon>
        <taxon>Bacillales</taxon>
        <taxon>Paenibacillaceae</taxon>
        <taxon>Paenibacillus</taxon>
    </lineage>
</organism>
<dbReference type="CDD" id="cd02440">
    <property type="entry name" value="AdoMet_MTases"/>
    <property type="match status" value="1"/>
</dbReference>
<reference evidence="2" key="1">
    <citation type="submission" date="2023-07" db="EMBL/GenBank/DDBJ databases">
        <title>Sorghum-associated microbial communities from plants grown in Nebraska, USA.</title>
        <authorList>
            <person name="Schachtman D."/>
        </authorList>
    </citation>
    <scope>NUCLEOTIDE SEQUENCE</scope>
    <source>
        <strain evidence="2">BE80</strain>
    </source>
</reference>
<dbReference type="Pfam" id="PF13649">
    <property type="entry name" value="Methyltransf_25"/>
    <property type="match status" value="1"/>
</dbReference>
<name>A0AAP5H7Q2_PAEAM</name>
<dbReference type="Proteomes" id="UP001254832">
    <property type="component" value="Unassembled WGS sequence"/>
</dbReference>
<evidence type="ECO:0000313" key="2">
    <source>
        <dbReference type="EMBL" id="MDR6726715.1"/>
    </source>
</evidence>
<comment type="caution">
    <text evidence="2">The sequence shown here is derived from an EMBL/GenBank/DDBJ whole genome shotgun (WGS) entry which is preliminary data.</text>
</comment>
<evidence type="ECO:0000259" key="1">
    <source>
        <dbReference type="Pfam" id="PF13649"/>
    </source>
</evidence>
<dbReference type="AlphaFoldDB" id="A0AAP5H7Q2"/>
<dbReference type="SUPFAM" id="SSF53335">
    <property type="entry name" value="S-adenosyl-L-methionine-dependent methyltransferases"/>
    <property type="match status" value="1"/>
</dbReference>
<keyword evidence="2" id="KW-0489">Methyltransferase</keyword>